<evidence type="ECO:0000256" key="3">
    <source>
        <dbReference type="ARBA" id="ARBA00022448"/>
    </source>
</evidence>
<feature type="domain" description="T2SS protein K first SAM-like" evidence="12">
    <location>
        <begin position="71"/>
        <end position="170"/>
    </location>
</feature>
<evidence type="ECO:0000256" key="2">
    <source>
        <dbReference type="ARBA" id="ARBA00007246"/>
    </source>
</evidence>
<dbReference type="InterPro" id="IPR049179">
    <property type="entry name" value="T2SSK_SAM-like_2nd"/>
</dbReference>
<dbReference type="GO" id="GO:0009306">
    <property type="term" value="P:protein secretion"/>
    <property type="evidence" value="ECO:0007669"/>
    <property type="project" value="InterPro"/>
</dbReference>
<dbReference type="InterPro" id="IPR038072">
    <property type="entry name" value="GspK_central_sf"/>
</dbReference>
<keyword evidence="9 10" id="KW-0472">Membrane</keyword>
<dbReference type="SUPFAM" id="SSF54523">
    <property type="entry name" value="Pili subunits"/>
    <property type="match status" value="1"/>
</dbReference>
<dbReference type="PIRSF" id="PIRSF002786">
    <property type="entry name" value="XcpX"/>
    <property type="match status" value="1"/>
</dbReference>
<feature type="domain" description="T2SS protein K second SAM-like" evidence="11">
    <location>
        <begin position="179"/>
        <end position="233"/>
    </location>
</feature>
<evidence type="ECO:0000259" key="11">
    <source>
        <dbReference type="Pfam" id="PF03934"/>
    </source>
</evidence>
<evidence type="ECO:0000259" key="12">
    <source>
        <dbReference type="Pfam" id="PF21687"/>
    </source>
</evidence>
<gene>
    <name evidence="13" type="ORF">FEF65_07770</name>
</gene>
<sequence>MVSLRRAENMQDAIRAQQGSRSALALAVKALRQDAARTSIDEPGELWASPVPPFTIDQGSVALVITDANRRLNLNDLVNDQGKLQMDVYGRLRRLFVRTGLDAGLVEALADWMDADDRPVGASGGEDSSYIDKPYRVKNGRLDRWSELAMIHGFTRDVMNKLATVVVVRPVPQGDMTPINLNTADVNVLRAVFPSMKPADADALIAGRPYQSTSEALANRSWSTGVNPADLSVTSDLFIVRTDARFGRAQLREEYMLMRQANMLTLLSRERLSWGDM</sequence>
<protein>
    <recommendedName>
        <fullName evidence="10">Type II secretion system protein K</fullName>
    </recommendedName>
</protein>
<evidence type="ECO:0000256" key="9">
    <source>
        <dbReference type="ARBA" id="ARBA00023136"/>
    </source>
</evidence>
<proteinExistence type="inferred from homology"/>
<dbReference type="Gene3D" id="1.10.40.60">
    <property type="entry name" value="EpsJ-like"/>
    <property type="match status" value="2"/>
</dbReference>
<evidence type="ECO:0000256" key="5">
    <source>
        <dbReference type="ARBA" id="ARBA00022519"/>
    </source>
</evidence>
<dbReference type="PANTHER" id="PTHR38831">
    <property type="entry name" value="TYPE II SECRETION SYSTEM PROTEIN K"/>
    <property type="match status" value="1"/>
</dbReference>
<keyword evidence="6" id="KW-0812">Transmembrane</keyword>
<dbReference type="Pfam" id="PF21687">
    <property type="entry name" value="T2SSK_1st"/>
    <property type="match status" value="1"/>
</dbReference>
<dbReference type="InterPro" id="IPR049031">
    <property type="entry name" value="T2SSK_SAM-like_1st"/>
</dbReference>
<dbReference type="InterPro" id="IPR005628">
    <property type="entry name" value="GspK"/>
</dbReference>
<evidence type="ECO:0000256" key="6">
    <source>
        <dbReference type="ARBA" id="ARBA00022692"/>
    </source>
</evidence>
<keyword evidence="4 10" id="KW-1003">Cell membrane</keyword>
<comment type="similarity">
    <text evidence="2 10">Belongs to the GSP K family.</text>
</comment>
<accession>A0A5R9GWB7</accession>
<evidence type="ECO:0000313" key="14">
    <source>
        <dbReference type="Proteomes" id="UP000306585"/>
    </source>
</evidence>
<reference evidence="13 14" key="1">
    <citation type="journal article" date="2019" name="Appl. Environ. Microbiol.">
        <title>Environmental Evidence and Genomic Insight of Iron-oxidizing Bacteria Preference Towards More Corrosion Resistant Stainless Steel at Higher Salinities.</title>
        <authorList>
            <person name="Garrison C.E."/>
            <person name="Price K.A."/>
            <person name="Field E.K."/>
        </authorList>
    </citation>
    <scope>NUCLEOTIDE SEQUENCE [LARGE SCALE GENOMIC DNA]</scope>
    <source>
        <strain evidence="13 14">P3</strain>
    </source>
</reference>
<dbReference type="Pfam" id="PF03934">
    <property type="entry name" value="T2SSK"/>
    <property type="match status" value="1"/>
</dbReference>
<keyword evidence="8" id="KW-1133">Transmembrane helix</keyword>
<evidence type="ECO:0000256" key="4">
    <source>
        <dbReference type="ARBA" id="ARBA00022475"/>
    </source>
</evidence>
<dbReference type="Gene3D" id="3.30.1300.30">
    <property type="entry name" value="GSPII I/J protein-like"/>
    <property type="match status" value="1"/>
</dbReference>
<dbReference type="PANTHER" id="PTHR38831:SF1">
    <property type="entry name" value="TYPE II SECRETION SYSTEM PROTEIN K-RELATED"/>
    <property type="match status" value="1"/>
</dbReference>
<evidence type="ECO:0000256" key="1">
    <source>
        <dbReference type="ARBA" id="ARBA00004533"/>
    </source>
</evidence>
<dbReference type="AlphaFoldDB" id="A0A5R9GWB7"/>
<name>A0A5R9GWB7_9PROT</name>
<dbReference type="InterPro" id="IPR045584">
    <property type="entry name" value="Pilin-like"/>
</dbReference>
<keyword evidence="7" id="KW-0653">Protein transport</keyword>
<evidence type="ECO:0000313" key="13">
    <source>
        <dbReference type="EMBL" id="TLS67384.1"/>
    </source>
</evidence>
<keyword evidence="5 10" id="KW-0997">Cell inner membrane</keyword>
<dbReference type="Proteomes" id="UP000306585">
    <property type="component" value="Unassembled WGS sequence"/>
</dbReference>
<keyword evidence="14" id="KW-1185">Reference proteome</keyword>
<dbReference type="NCBIfam" id="NF037980">
    <property type="entry name" value="T2SS_GspK"/>
    <property type="match status" value="1"/>
</dbReference>
<comment type="subcellular location">
    <subcellularLocation>
        <location evidence="1 10">Cell inner membrane</location>
    </subcellularLocation>
</comment>
<comment type="caution">
    <text evidence="13">The sequence shown here is derived from an EMBL/GenBank/DDBJ whole genome shotgun (WGS) entry which is preliminary data.</text>
</comment>
<evidence type="ECO:0000256" key="10">
    <source>
        <dbReference type="PIRNR" id="PIRNR002786"/>
    </source>
</evidence>
<keyword evidence="3 10" id="KW-0813">Transport</keyword>
<dbReference type="SUPFAM" id="SSF158544">
    <property type="entry name" value="GspK insert domain-like"/>
    <property type="match status" value="1"/>
</dbReference>
<evidence type="ECO:0000256" key="8">
    <source>
        <dbReference type="ARBA" id="ARBA00022989"/>
    </source>
</evidence>
<evidence type="ECO:0000256" key="7">
    <source>
        <dbReference type="ARBA" id="ARBA00022927"/>
    </source>
</evidence>
<dbReference type="GO" id="GO:0005886">
    <property type="term" value="C:plasma membrane"/>
    <property type="evidence" value="ECO:0007669"/>
    <property type="project" value="UniProtKB-SubCell"/>
</dbReference>
<organism evidence="13 14">
    <name type="scientific">Mariprofundus erugo</name>
    <dbReference type="NCBI Taxonomy" id="2528639"/>
    <lineage>
        <taxon>Bacteria</taxon>
        <taxon>Pseudomonadati</taxon>
        <taxon>Pseudomonadota</taxon>
        <taxon>Candidatius Mariprofundia</taxon>
        <taxon>Mariprofundales</taxon>
        <taxon>Mariprofundaceae</taxon>
        <taxon>Mariprofundus</taxon>
    </lineage>
</organism>
<dbReference type="EMBL" id="VBRY01000006">
    <property type="protein sequence ID" value="TLS67384.1"/>
    <property type="molecule type" value="Genomic_DNA"/>
</dbReference>